<sequence length="80" mass="9675">MCYYEEIHFVACGHKEKRLWKYCHFARNDPGHQCFGAWNIKRKWEQHETECENCAKHQQYRNTNELTRNLQPVYSVAGGR</sequence>
<proteinExistence type="predicted"/>
<dbReference type="GeneID" id="54346711"/>
<accession>A0A6A5RCI2</accession>
<protein>
    <submittedName>
        <fullName evidence="1">Uncharacterized protein</fullName>
    </submittedName>
</protein>
<dbReference type="Proteomes" id="UP000800082">
    <property type="component" value="Unassembled WGS sequence"/>
</dbReference>
<name>A0A6A5RCI2_9PLEO</name>
<evidence type="ECO:0000313" key="2">
    <source>
        <dbReference type="Proteomes" id="UP000800082"/>
    </source>
</evidence>
<reference evidence="1" key="1">
    <citation type="journal article" date="2020" name="Stud. Mycol.">
        <title>101 Dothideomycetes genomes: a test case for predicting lifestyles and emergence of pathogens.</title>
        <authorList>
            <person name="Haridas S."/>
            <person name="Albert R."/>
            <person name="Binder M."/>
            <person name="Bloem J."/>
            <person name="Labutti K."/>
            <person name="Salamov A."/>
            <person name="Andreopoulos B."/>
            <person name="Baker S."/>
            <person name="Barry K."/>
            <person name="Bills G."/>
            <person name="Bluhm B."/>
            <person name="Cannon C."/>
            <person name="Castanera R."/>
            <person name="Culley D."/>
            <person name="Daum C."/>
            <person name="Ezra D."/>
            <person name="Gonzalez J."/>
            <person name="Henrissat B."/>
            <person name="Kuo A."/>
            <person name="Liang C."/>
            <person name="Lipzen A."/>
            <person name="Lutzoni F."/>
            <person name="Magnuson J."/>
            <person name="Mondo S."/>
            <person name="Nolan M."/>
            <person name="Ohm R."/>
            <person name="Pangilinan J."/>
            <person name="Park H.-J."/>
            <person name="Ramirez L."/>
            <person name="Alfaro M."/>
            <person name="Sun H."/>
            <person name="Tritt A."/>
            <person name="Yoshinaga Y."/>
            <person name="Zwiers L.-H."/>
            <person name="Turgeon B."/>
            <person name="Goodwin S."/>
            <person name="Spatafora J."/>
            <person name="Crous P."/>
            <person name="Grigoriev I."/>
        </authorList>
    </citation>
    <scope>NUCLEOTIDE SEQUENCE</scope>
    <source>
        <strain evidence="1">CBS 183.55</strain>
    </source>
</reference>
<evidence type="ECO:0000313" key="1">
    <source>
        <dbReference type="EMBL" id="KAF1924326.1"/>
    </source>
</evidence>
<dbReference type="RefSeq" id="XP_033444579.1">
    <property type="nucleotide sequence ID" value="XM_033589064.1"/>
</dbReference>
<keyword evidence="2" id="KW-1185">Reference proteome</keyword>
<gene>
    <name evidence="1" type="ORF">M421DRAFT_295485</name>
</gene>
<dbReference type="EMBL" id="ML978995">
    <property type="protein sequence ID" value="KAF1924326.1"/>
    <property type="molecule type" value="Genomic_DNA"/>
</dbReference>
<dbReference type="AlphaFoldDB" id="A0A6A5RCI2"/>
<organism evidence="1 2">
    <name type="scientific">Didymella exigua CBS 183.55</name>
    <dbReference type="NCBI Taxonomy" id="1150837"/>
    <lineage>
        <taxon>Eukaryota</taxon>
        <taxon>Fungi</taxon>
        <taxon>Dikarya</taxon>
        <taxon>Ascomycota</taxon>
        <taxon>Pezizomycotina</taxon>
        <taxon>Dothideomycetes</taxon>
        <taxon>Pleosporomycetidae</taxon>
        <taxon>Pleosporales</taxon>
        <taxon>Pleosporineae</taxon>
        <taxon>Didymellaceae</taxon>
        <taxon>Didymella</taxon>
    </lineage>
</organism>
<dbReference type="OrthoDB" id="4966402at2759"/>